<dbReference type="Gene3D" id="3.40.50.720">
    <property type="entry name" value="NAD(P)-binding Rossmann-like Domain"/>
    <property type="match status" value="2"/>
</dbReference>
<evidence type="ECO:0000256" key="2">
    <source>
        <dbReference type="ARBA" id="ARBA00023002"/>
    </source>
</evidence>
<dbReference type="PRINTS" id="PR00080">
    <property type="entry name" value="SDRFAMILY"/>
</dbReference>
<dbReference type="PANTHER" id="PTHR44196:SF1">
    <property type="entry name" value="DEHYDROGENASE_REDUCTASE SDR FAMILY MEMBER 7B"/>
    <property type="match status" value="1"/>
</dbReference>
<dbReference type="RefSeq" id="WP_149850711.1">
    <property type="nucleotide sequence ID" value="NZ_VUOB01000029.1"/>
</dbReference>
<dbReference type="CDD" id="cd05233">
    <property type="entry name" value="SDR_c"/>
    <property type="match status" value="1"/>
</dbReference>
<dbReference type="GO" id="GO:0016020">
    <property type="term" value="C:membrane"/>
    <property type="evidence" value="ECO:0007669"/>
    <property type="project" value="TreeGrafter"/>
</dbReference>
<keyword evidence="2" id="KW-0560">Oxidoreductase</keyword>
<accession>A0A5B2XC71</accession>
<dbReference type="CDD" id="cd05263">
    <property type="entry name" value="MupV_like_SDR_e"/>
    <property type="match status" value="1"/>
</dbReference>
<dbReference type="Pfam" id="PF07993">
    <property type="entry name" value="NAD_binding_4"/>
    <property type="match status" value="1"/>
</dbReference>
<dbReference type="OrthoDB" id="9810734at2"/>
<dbReference type="PANTHER" id="PTHR44196">
    <property type="entry name" value="DEHYDROGENASE/REDUCTASE SDR FAMILY MEMBER 7B"/>
    <property type="match status" value="1"/>
</dbReference>
<comment type="caution">
    <text evidence="5">The sequence shown here is derived from an EMBL/GenBank/DDBJ whole genome shotgun (WGS) entry which is preliminary data.</text>
</comment>
<feature type="domain" description="Thioester reductase (TE)" evidence="4">
    <location>
        <begin position="6"/>
        <end position="235"/>
    </location>
</feature>
<dbReference type="SUPFAM" id="SSF51735">
    <property type="entry name" value="NAD(P)-binding Rossmann-fold domains"/>
    <property type="match status" value="2"/>
</dbReference>
<gene>
    <name evidence="5" type="ORF">F0L68_17840</name>
</gene>
<dbReference type="PRINTS" id="PR00081">
    <property type="entry name" value="GDHRDH"/>
</dbReference>
<evidence type="ECO:0000313" key="5">
    <source>
        <dbReference type="EMBL" id="KAA2261308.1"/>
    </source>
</evidence>
<dbReference type="AlphaFoldDB" id="A0A5B2XC71"/>
<organism evidence="5 6">
    <name type="scientific">Solihabitans fulvus</name>
    <dbReference type="NCBI Taxonomy" id="1892852"/>
    <lineage>
        <taxon>Bacteria</taxon>
        <taxon>Bacillati</taxon>
        <taxon>Actinomycetota</taxon>
        <taxon>Actinomycetes</taxon>
        <taxon>Pseudonocardiales</taxon>
        <taxon>Pseudonocardiaceae</taxon>
        <taxon>Solihabitans</taxon>
    </lineage>
</organism>
<reference evidence="5 6" key="2">
    <citation type="submission" date="2019-09" db="EMBL/GenBank/DDBJ databases">
        <authorList>
            <person name="Jin C."/>
        </authorList>
    </citation>
    <scope>NUCLEOTIDE SEQUENCE [LARGE SCALE GENOMIC DNA]</scope>
    <source>
        <strain evidence="5 6">AN110305</strain>
    </source>
</reference>
<dbReference type="Proteomes" id="UP000323454">
    <property type="component" value="Unassembled WGS sequence"/>
</dbReference>
<protein>
    <submittedName>
        <fullName evidence="5">SDR family NAD(P)-dependent oxidoreductase</fullName>
    </submittedName>
</protein>
<dbReference type="GO" id="GO:0016491">
    <property type="term" value="F:oxidoreductase activity"/>
    <property type="evidence" value="ECO:0007669"/>
    <property type="project" value="UniProtKB-KW"/>
</dbReference>
<name>A0A5B2XC71_9PSEU</name>
<dbReference type="InterPro" id="IPR002347">
    <property type="entry name" value="SDR_fam"/>
</dbReference>
<evidence type="ECO:0000259" key="4">
    <source>
        <dbReference type="Pfam" id="PF07993"/>
    </source>
</evidence>
<proteinExistence type="inferred from homology"/>
<dbReference type="InterPro" id="IPR013120">
    <property type="entry name" value="FAR_NAD-bd"/>
</dbReference>
<feature type="region of interest" description="Disordered" evidence="3">
    <location>
        <begin position="392"/>
        <end position="431"/>
    </location>
</feature>
<evidence type="ECO:0000313" key="6">
    <source>
        <dbReference type="Proteomes" id="UP000323454"/>
    </source>
</evidence>
<dbReference type="EMBL" id="VUOB01000029">
    <property type="protein sequence ID" value="KAA2261308.1"/>
    <property type="molecule type" value="Genomic_DNA"/>
</dbReference>
<sequence length="717" mass="76626">MSTCFVTGATGFIGRHLVARLLARPDCERVYVLVRSQSRERLAAITARWPEQRKVVPVVGDLTAPALGVDLGELAGAVDHVLHLGAVYDLTRDLDSHRAANVDGTRNVIDFAGAVGARWLHHVSSIAVAGAHRGRFAETDFDLGQRLPTPYHQTKFAAEKLVREQDVVPWRVYRPSAVVGDSRTGEMDKIDGPYYFFPAIALLAGLPVAPAWLPLVAPDLGATNLVPVDHVAAAIDHLMHAEAPSGSTFHLTNAEPQSITEVYNALAEAAGAPRVALTAPGWLSAPARAAVAALARTSADDPVRAAVLTELGVPPEVLPHLTLPTTFDNAATRAALAGTGIEPPPLREYAGALWRYWADHLDQDRAGRRRSARGELGHVPRISFLLRGAQAPPRRVAPTPPSNTGMGTRARLARRHLDPRSRRKRPTGHDLAGRRVLITGASSGIGRATALAVARHGAVPLLVARRAEELDKVVAEIVAAGGAAVSYPCDLTDGEAVDALLKQVLAEHAGVDMVVNNAGRSIRRSVLLSVDRLHDYERTMALNYFAPLRLILGLLPHMAERRFGHIVNVSTMGVQTNTPRFSAYLGSKAALDAFSRVAAGETVGDGVTFTSVRMPLVRTPMSGATKVYDAFPAATPERAADLVVRALVERPEEVNLRSGVLADLARRVAPRTGRAVAHLAYRALPESAPEARGRQAAVPPLASVAAGLTRLLRNAVR</sequence>
<evidence type="ECO:0000256" key="3">
    <source>
        <dbReference type="SAM" id="MobiDB-lite"/>
    </source>
</evidence>
<comment type="similarity">
    <text evidence="1">Belongs to the short-chain dehydrogenases/reductases (SDR) family.</text>
</comment>
<evidence type="ECO:0000256" key="1">
    <source>
        <dbReference type="ARBA" id="ARBA00006484"/>
    </source>
</evidence>
<keyword evidence="6" id="KW-1185">Reference proteome</keyword>
<dbReference type="InterPro" id="IPR036291">
    <property type="entry name" value="NAD(P)-bd_dom_sf"/>
</dbReference>
<reference evidence="5 6" key="1">
    <citation type="submission" date="2019-09" db="EMBL/GenBank/DDBJ databases">
        <title>Goodfellowia gen. nov., a new genus of the Pseudonocardineae related to Actinoalloteichus, containing Goodfellowia coeruleoviolacea gen. nov., comb. nov. gen. nov., comb. nov.</title>
        <authorList>
            <person name="Labeda D."/>
        </authorList>
    </citation>
    <scope>NUCLEOTIDE SEQUENCE [LARGE SCALE GENOMIC DNA]</scope>
    <source>
        <strain evidence="5 6">AN110305</strain>
    </source>
</reference>
<dbReference type="Pfam" id="PF00106">
    <property type="entry name" value="adh_short"/>
    <property type="match status" value="1"/>
</dbReference>